<dbReference type="PROSITE" id="PS51186">
    <property type="entry name" value="GNAT"/>
    <property type="match status" value="1"/>
</dbReference>
<organism evidence="2">
    <name type="scientific">uncultured Caudovirales phage</name>
    <dbReference type="NCBI Taxonomy" id="2100421"/>
    <lineage>
        <taxon>Viruses</taxon>
        <taxon>Duplodnaviria</taxon>
        <taxon>Heunggongvirae</taxon>
        <taxon>Uroviricota</taxon>
        <taxon>Caudoviricetes</taxon>
        <taxon>Peduoviridae</taxon>
        <taxon>Maltschvirus</taxon>
        <taxon>Maltschvirus maltsch</taxon>
    </lineage>
</organism>
<dbReference type="Pfam" id="PF00583">
    <property type="entry name" value="Acetyltransf_1"/>
    <property type="match status" value="1"/>
</dbReference>
<dbReference type="InterPro" id="IPR016181">
    <property type="entry name" value="Acyl_CoA_acyltransferase"/>
</dbReference>
<accession>A0A6J5KKM9</accession>
<sequence>MIRQATRQDIPVLVWMMSEYAKEAPVPVLANPDNHNAAHVGNLIFQMLNGRGFILIDDDYRGMIAAIITNNVWCPRILELKELAWWVMPEHRGKSIGGRLWVKFDELAQDMLNAKRVDFVCTTVMANSPLIDYTKRGYQPLEATFFRD</sequence>
<evidence type="ECO:0000259" key="1">
    <source>
        <dbReference type="PROSITE" id="PS51186"/>
    </source>
</evidence>
<name>A0A6J5KKM9_9CAUD</name>
<reference evidence="2" key="1">
    <citation type="submission" date="2020-04" db="EMBL/GenBank/DDBJ databases">
        <authorList>
            <person name="Chiriac C."/>
            <person name="Salcher M."/>
            <person name="Ghai R."/>
            <person name="Kavagutti S V."/>
        </authorList>
    </citation>
    <scope>NUCLEOTIDE SEQUENCE</scope>
</reference>
<dbReference type="InterPro" id="IPR000182">
    <property type="entry name" value="GNAT_dom"/>
</dbReference>
<dbReference type="SUPFAM" id="SSF55729">
    <property type="entry name" value="Acyl-CoA N-acyltransferases (Nat)"/>
    <property type="match status" value="1"/>
</dbReference>
<proteinExistence type="predicted"/>
<dbReference type="Gene3D" id="3.40.630.30">
    <property type="match status" value="1"/>
</dbReference>
<dbReference type="EMBL" id="LR796150">
    <property type="protein sequence ID" value="CAB4121517.1"/>
    <property type="molecule type" value="Genomic_DNA"/>
</dbReference>
<feature type="domain" description="N-acetyltransferase" evidence="1">
    <location>
        <begin position="1"/>
        <end position="148"/>
    </location>
</feature>
<evidence type="ECO:0000313" key="2">
    <source>
        <dbReference type="EMBL" id="CAB4121517.1"/>
    </source>
</evidence>
<gene>
    <name evidence="2" type="ORF">UFOVP15_16</name>
</gene>
<dbReference type="GO" id="GO:0016747">
    <property type="term" value="F:acyltransferase activity, transferring groups other than amino-acyl groups"/>
    <property type="evidence" value="ECO:0007669"/>
    <property type="project" value="InterPro"/>
</dbReference>
<protein>
    <submittedName>
        <fullName evidence="2">GNAT domain containing protein</fullName>
    </submittedName>
</protein>